<dbReference type="PANTHER" id="PTHR47843">
    <property type="entry name" value="BTB DOMAIN-CONTAINING PROTEIN-RELATED"/>
    <property type="match status" value="1"/>
</dbReference>
<feature type="region of interest" description="Disordered" evidence="1">
    <location>
        <begin position="120"/>
        <end position="162"/>
    </location>
</feature>
<feature type="compositionally biased region" description="Polar residues" evidence="1">
    <location>
        <begin position="131"/>
        <end position="141"/>
    </location>
</feature>
<protein>
    <recommendedName>
        <fullName evidence="4">BTB domain-containing protein</fullName>
    </recommendedName>
</protein>
<dbReference type="OrthoDB" id="6359816at2759"/>
<dbReference type="EMBL" id="JAGHQL010000046">
    <property type="protein sequence ID" value="KAH0542781.1"/>
    <property type="molecule type" value="Genomic_DNA"/>
</dbReference>
<gene>
    <name evidence="2" type="ORF">FGG08_002829</name>
</gene>
<keyword evidence="3" id="KW-1185">Reference proteome</keyword>
<sequence length="285" mass="31603">MSVILQSTSIRLLVGEDRKEFLVHRKLLEKHLTDLRIPSRERFIEFDGDEESIGYLLEFLYTGDYNRPATTNSTKRDLKSHSRLETVPAPEEPVHPIILAARTSTLGVWGKPAALHTKYHHGKPAPKPQHITPNAVITNGVASPPASPSAQQKDDPIPQQSDDTASAFLAHARVYLLAERYGAKDLRDLSLKKLRVALKAFELDSPADHTTTLIKFIKSVYDPPAETAGHNAESRNRLKDAVVAHTMAYLPELQADPKFNAYIKGGGEFVADLFTALAGVRRAHH</sequence>
<evidence type="ECO:0000313" key="3">
    <source>
        <dbReference type="Proteomes" id="UP000698800"/>
    </source>
</evidence>
<dbReference type="AlphaFoldDB" id="A0A9P8L189"/>
<comment type="caution">
    <text evidence="2">The sequence shown here is derived from an EMBL/GenBank/DDBJ whole genome shotgun (WGS) entry which is preliminary data.</text>
</comment>
<evidence type="ECO:0000313" key="2">
    <source>
        <dbReference type="EMBL" id="KAH0542781.1"/>
    </source>
</evidence>
<evidence type="ECO:0000256" key="1">
    <source>
        <dbReference type="SAM" id="MobiDB-lite"/>
    </source>
</evidence>
<accession>A0A9P8L189</accession>
<proteinExistence type="predicted"/>
<evidence type="ECO:0008006" key="4">
    <source>
        <dbReference type="Google" id="ProtNLM"/>
    </source>
</evidence>
<reference evidence="2" key="1">
    <citation type="submission" date="2021-03" db="EMBL/GenBank/DDBJ databases">
        <title>Comparative genomics and phylogenomic investigation of the class Geoglossomycetes provide insights into ecological specialization and systematics.</title>
        <authorList>
            <person name="Melie T."/>
            <person name="Pirro S."/>
            <person name="Miller A.N."/>
            <person name="Quandt A."/>
        </authorList>
    </citation>
    <scope>NUCLEOTIDE SEQUENCE</scope>
    <source>
        <strain evidence="2">GBOQ0MN5Z8</strain>
    </source>
</reference>
<organism evidence="2 3">
    <name type="scientific">Glutinoglossum americanum</name>
    <dbReference type="NCBI Taxonomy" id="1670608"/>
    <lineage>
        <taxon>Eukaryota</taxon>
        <taxon>Fungi</taxon>
        <taxon>Dikarya</taxon>
        <taxon>Ascomycota</taxon>
        <taxon>Pezizomycotina</taxon>
        <taxon>Geoglossomycetes</taxon>
        <taxon>Geoglossales</taxon>
        <taxon>Geoglossaceae</taxon>
        <taxon>Glutinoglossum</taxon>
    </lineage>
</organism>
<name>A0A9P8L189_9PEZI</name>
<dbReference type="Proteomes" id="UP000698800">
    <property type="component" value="Unassembled WGS sequence"/>
</dbReference>